<dbReference type="PaxDb" id="2903-EOD26050"/>
<dbReference type="GO" id="GO:0008484">
    <property type="term" value="F:sulfuric ester hydrolase activity"/>
    <property type="evidence" value="ECO:0007669"/>
    <property type="project" value="TreeGrafter"/>
</dbReference>
<proteinExistence type="predicted"/>
<dbReference type="EnsemblProtists" id="EOD33698">
    <property type="protein sequence ID" value="EOD33698"/>
    <property type="gene ID" value="EMIHUDRAFT_229441"/>
</dbReference>
<dbReference type="Proteomes" id="UP000013827">
    <property type="component" value="Unassembled WGS sequence"/>
</dbReference>
<dbReference type="GO" id="GO:0046872">
    <property type="term" value="F:metal ion binding"/>
    <property type="evidence" value="ECO:0007669"/>
    <property type="project" value="UniProtKB-KW"/>
</dbReference>
<accession>A0A0D3JRB5</accession>
<name>A0A0D3JRB5_EMIH1</name>
<sequence>MAGPTLEPVQLSILHIVLEDFSPLASPLFAAPSAPLPPAGAAASATDALAASDPHTPNLQRLAARGVLFRRAYCQSPICNPSRSSFMTGRRPSTTRVLTNEDAFRTTVPAGIPTLVDFLRGAAPEASIACASGSKLFHIACDHDAMGFDAAPVTLPADLPTAVSEAAAFVLRPAGAYSADNYRARVAIARLVSYARASRRFYLGVGLVETHVTPRPRVRVCHEEVVPIIRKAAHAPAGRWTEHLPPLVTWTNYDFWQAATADEQRRAIGTYYACASHVDGTVGALLGALEVLNLTRRTAVVLHGDHGFSLGGHGRWSKYNLYDETAERRR</sequence>
<dbReference type="PANTHER" id="PTHR45953">
    <property type="entry name" value="IDURONATE 2-SULFATASE"/>
    <property type="match status" value="1"/>
</dbReference>
<dbReference type="GO" id="GO:0005737">
    <property type="term" value="C:cytoplasm"/>
    <property type="evidence" value="ECO:0007669"/>
    <property type="project" value="TreeGrafter"/>
</dbReference>
<evidence type="ECO:0000256" key="1">
    <source>
        <dbReference type="ARBA" id="ARBA00022723"/>
    </source>
</evidence>
<keyword evidence="5" id="KW-1185">Reference proteome</keyword>
<evidence type="ECO:0000256" key="2">
    <source>
        <dbReference type="ARBA" id="ARBA00022801"/>
    </source>
</evidence>
<evidence type="ECO:0000313" key="5">
    <source>
        <dbReference type="Proteomes" id="UP000013827"/>
    </source>
</evidence>
<dbReference type="STRING" id="2903.R1EHA0"/>
<dbReference type="RefSeq" id="XP_005778479.1">
    <property type="nucleotide sequence ID" value="XM_005778422.1"/>
</dbReference>
<evidence type="ECO:0000313" key="4">
    <source>
        <dbReference type="EnsemblProtists" id="EOD26050"/>
    </source>
</evidence>
<dbReference type="AlphaFoldDB" id="A0A0D3JRB5"/>
<dbReference type="KEGG" id="ehx:EMIHUDRAFT_229441"/>
<dbReference type="eggNOG" id="KOG3867">
    <property type="taxonomic scope" value="Eukaryota"/>
</dbReference>
<dbReference type="GeneID" id="17278969"/>
<protein>
    <recommendedName>
        <fullName evidence="3">Sulfatase N-terminal domain-containing protein</fullName>
    </recommendedName>
</protein>
<keyword evidence="2" id="KW-0378">Hydrolase</keyword>
<dbReference type="SUPFAM" id="SSF53649">
    <property type="entry name" value="Alkaline phosphatase-like"/>
    <property type="match status" value="1"/>
</dbReference>
<reference evidence="4" key="2">
    <citation type="submission" date="2024-10" db="UniProtKB">
        <authorList>
            <consortium name="EnsemblProtists"/>
        </authorList>
    </citation>
    <scope>IDENTIFICATION</scope>
</reference>
<organism evidence="4 5">
    <name type="scientific">Emiliania huxleyi (strain CCMP1516)</name>
    <dbReference type="NCBI Taxonomy" id="280463"/>
    <lineage>
        <taxon>Eukaryota</taxon>
        <taxon>Haptista</taxon>
        <taxon>Haptophyta</taxon>
        <taxon>Prymnesiophyceae</taxon>
        <taxon>Isochrysidales</taxon>
        <taxon>Noelaerhabdaceae</taxon>
        <taxon>Emiliania</taxon>
    </lineage>
</organism>
<dbReference type="PANTHER" id="PTHR45953:SF1">
    <property type="entry name" value="IDURONATE 2-SULFATASE"/>
    <property type="match status" value="1"/>
</dbReference>
<dbReference type="HOGENOM" id="CLU_006332_9_2_1"/>
<dbReference type="InterPro" id="IPR017850">
    <property type="entry name" value="Alkaline_phosphatase_core_sf"/>
</dbReference>
<dbReference type="KEGG" id="ehx:EMIHUDRAFT_237201"/>
<dbReference type="GeneID" id="17271595"/>
<dbReference type="Gene3D" id="3.40.720.10">
    <property type="entry name" value="Alkaline Phosphatase, subunit A"/>
    <property type="match status" value="1"/>
</dbReference>
<feature type="domain" description="Sulfatase N-terminal" evidence="3">
    <location>
        <begin position="50"/>
        <end position="324"/>
    </location>
</feature>
<dbReference type="Pfam" id="PF00884">
    <property type="entry name" value="Sulfatase"/>
    <property type="match status" value="1"/>
</dbReference>
<dbReference type="RefSeq" id="XP_005786127.1">
    <property type="nucleotide sequence ID" value="XM_005786070.1"/>
</dbReference>
<keyword evidence="1" id="KW-0479">Metal-binding</keyword>
<reference evidence="5" key="1">
    <citation type="journal article" date="2013" name="Nature">
        <title>Pan genome of the phytoplankton Emiliania underpins its global distribution.</title>
        <authorList>
            <person name="Read B.A."/>
            <person name="Kegel J."/>
            <person name="Klute M.J."/>
            <person name="Kuo A."/>
            <person name="Lefebvre S.C."/>
            <person name="Maumus F."/>
            <person name="Mayer C."/>
            <person name="Miller J."/>
            <person name="Monier A."/>
            <person name="Salamov A."/>
            <person name="Young J."/>
            <person name="Aguilar M."/>
            <person name="Claverie J.M."/>
            <person name="Frickenhaus S."/>
            <person name="Gonzalez K."/>
            <person name="Herman E.K."/>
            <person name="Lin Y.C."/>
            <person name="Napier J."/>
            <person name="Ogata H."/>
            <person name="Sarno A.F."/>
            <person name="Shmutz J."/>
            <person name="Schroeder D."/>
            <person name="de Vargas C."/>
            <person name="Verret F."/>
            <person name="von Dassow P."/>
            <person name="Valentin K."/>
            <person name="Van de Peer Y."/>
            <person name="Wheeler G."/>
            <person name="Dacks J.B."/>
            <person name="Delwiche C.F."/>
            <person name="Dyhrman S.T."/>
            <person name="Glockner G."/>
            <person name="John U."/>
            <person name="Richards T."/>
            <person name="Worden A.Z."/>
            <person name="Zhang X."/>
            <person name="Grigoriev I.V."/>
            <person name="Allen A.E."/>
            <person name="Bidle K."/>
            <person name="Borodovsky M."/>
            <person name="Bowler C."/>
            <person name="Brownlee C."/>
            <person name="Cock J.M."/>
            <person name="Elias M."/>
            <person name="Gladyshev V.N."/>
            <person name="Groth M."/>
            <person name="Guda C."/>
            <person name="Hadaegh A."/>
            <person name="Iglesias-Rodriguez M.D."/>
            <person name="Jenkins J."/>
            <person name="Jones B.M."/>
            <person name="Lawson T."/>
            <person name="Leese F."/>
            <person name="Lindquist E."/>
            <person name="Lobanov A."/>
            <person name="Lomsadze A."/>
            <person name="Malik S.B."/>
            <person name="Marsh M.E."/>
            <person name="Mackinder L."/>
            <person name="Mock T."/>
            <person name="Mueller-Roeber B."/>
            <person name="Pagarete A."/>
            <person name="Parker M."/>
            <person name="Probert I."/>
            <person name="Quesneville H."/>
            <person name="Raines C."/>
            <person name="Rensing S.A."/>
            <person name="Riano-Pachon D.M."/>
            <person name="Richier S."/>
            <person name="Rokitta S."/>
            <person name="Shiraiwa Y."/>
            <person name="Soanes D.M."/>
            <person name="van der Giezen M."/>
            <person name="Wahlund T.M."/>
            <person name="Williams B."/>
            <person name="Wilson W."/>
            <person name="Wolfe G."/>
            <person name="Wurch L.L."/>
        </authorList>
    </citation>
    <scope>NUCLEOTIDE SEQUENCE</scope>
</reference>
<evidence type="ECO:0000259" key="3">
    <source>
        <dbReference type="Pfam" id="PF00884"/>
    </source>
</evidence>
<dbReference type="InterPro" id="IPR000917">
    <property type="entry name" value="Sulfatase_N"/>
</dbReference>
<dbReference type="EnsemblProtists" id="EOD26050">
    <property type="protein sequence ID" value="EOD26050"/>
    <property type="gene ID" value="EMIHUDRAFT_237201"/>
</dbReference>